<gene>
    <name evidence="3" type="primary">KNOP1</name>
</gene>
<dbReference type="STRING" id="59894.ENSFALP00000014649"/>
<evidence type="ECO:0000313" key="3">
    <source>
        <dbReference type="Ensembl" id="ENSFALP00000014649.2"/>
    </source>
</evidence>
<evidence type="ECO:0000313" key="4">
    <source>
        <dbReference type="Proteomes" id="UP000016665"/>
    </source>
</evidence>
<dbReference type="InterPro" id="IPR028124">
    <property type="entry name" value="SMAP_dom"/>
</dbReference>
<dbReference type="Proteomes" id="UP000016665">
    <property type="component" value="Chromosome 14"/>
</dbReference>
<sequence length="636" mass="73205">MTIKKKRKEFHEEPVQKKVKTIIKIEEDVQTVIKTENNGHLKKKKRKKENLKDECLHKLQPKNSKKNKKKKKVDCELLREAHLESFVNMKGHLDLQLQEESEEQIKILKKKKKKVQCSFSLEKDSSDMELSNHCTDGTKKKELSLKRKRKNTALDVELDGEVKKKKKKTGSFSLEDIQDSEQKQSAKVCKDTHKYISQEAVFMGKNYDTGNAQNGGESCGRRKKKKKKKEKEKKEKSDCFLPLADNEDNIHQAPGNPTALSDFRKRKKDNSWEFTLTSREEEDKIENFRNTKERKKKKKRRKGISSSVCEEDVPDCSHSIPDKHLPERKGISSSACEEDVPDYSHSIPDKHLPAQQEVELEEEELSGKKEGRNFKDNNEVSKKKKKKIKKEDVTAYSEVSLNNDSSSKIQKIQLESNEKSKESELERAQCVRGDAVTLCNSNPVLCDRKRKKRKKVPPQDLVEEPDPKADPNKIKTESPWNESLEHLDGVIIVREKKGNCDEISIDKVRRQALQEEIDRESGKTKALSSRVGQDMKLGQWSTATFKSSAEQMKFFRLMGGFKEGSVPIQNPSATTKKPNMALNMEGEEKLQQALKMEFDKAMNLKQHRGIGLGFQPTANKKVYIDKYTSRSIKFED</sequence>
<reference evidence="3" key="3">
    <citation type="submission" date="2025-09" db="UniProtKB">
        <authorList>
            <consortium name="Ensembl"/>
        </authorList>
    </citation>
    <scope>IDENTIFICATION</scope>
</reference>
<dbReference type="PANTHER" id="PTHR22426:SF1">
    <property type="entry name" value="LYSINE-RICH NUCLEOLAR PROTEIN 1"/>
    <property type="match status" value="1"/>
</dbReference>
<accession>U3KHZ5</accession>
<feature type="compositionally biased region" description="Basic residues" evidence="1">
    <location>
        <begin position="59"/>
        <end position="72"/>
    </location>
</feature>
<feature type="domain" description="Small acidic protein-like" evidence="2">
    <location>
        <begin position="540"/>
        <end position="613"/>
    </location>
</feature>
<feature type="compositionally biased region" description="Basic and acidic residues" evidence="1">
    <location>
        <begin position="465"/>
        <end position="476"/>
    </location>
</feature>
<dbReference type="Pfam" id="PF15477">
    <property type="entry name" value="SMAP"/>
    <property type="match status" value="1"/>
</dbReference>
<dbReference type="AlphaFoldDB" id="U3KHZ5"/>
<keyword evidence="4" id="KW-1185">Reference proteome</keyword>
<dbReference type="eggNOG" id="ENOG502S1WB">
    <property type="taxonomic scope" value="Eukaryota"/>
</dbReference>
<feature type="compositionally biased region" description="Basic and acidic residues" evidence="1">
    <location>
        <begin position="365"/>
        <end position="381"/>
    </location>
</feature>
<dbReference type="GeneTree" id="ENSGT00500000044955"/>
<evidence type="ECO:0000256" key="1">
    <source>
        <dbReference type="SAM" id="MobiDB-lite"/>
    </source>
</evidence>
<feature type="compositionally biased region" description="Basic and acidic residues" evidence="1">
    <location>
        <begin position="180"/>
        <end position="190"/>
    </location>
</feature>
<dbReference type="HOGENOM" id="CLU_631574_0_0_1"/>
<feature type="compositionally biased region" description="Basic and acidic residues" evidence="1">
    <location>
        <begin position="320"/>
        <end position="330"/>
    </location>
</feature>
<feature type="region of interest" description="Disordered" evidence="1">
    <location>
        <begin position="203"/>
        <end position="425"/>
    </location>
</feature>
<proteinExistence type="predicted"/>
<feature type="region of interest" description="Disordered" evidence="1">
    <location>
        <begin position="37"/>
        <end position="73"/>
    </location>
</feature>
<feature type="compositionally biased region" description="Polar residues" evidence="1">
    <location>
        <begin position="397"/>
        <end position="410"/>
    </location>
</feature>
<feature type="compositionally biased region" description="Basic and acidic residues" evidence="1">
    <location>
        <begin position="416"/>
        <end position="425"/>
    </location>
</feature>
<reference evidence="3 4" key="1">
    <citation type="journal article" date="2012" name="Nature">
        <title>The genomic landscape of species divergence in Ficedula flycatchers.</title>
        <authorList>
            <person name="Ellegren H."/>
            <person name="Smeds L."/>
            <person name="Burri R."/>
            <person name="Olason P.I."/>
            <person name="Backstrom N."/>
            <person name="Kawakami T."/>
            <person name="Kunstner A."/>
            <person name="Makinen H."/>
            <person name="Nadachowska-Brzyska K."/>
            <person name="Qvarnstrom A."/>
            <person name="Uebbing S."/>
            <person name="Wolf J.B."/>
        </authorList>
    </citation>
    <scope>NUCLEOTIDE SEQUENCE [LARGE SCALE GENOMIC DNA]</scope>
</reference>
<protein>
    <recommendedName>
        <fullName evidence="2">Small acidic protein-like domain-containing protein</fullName>
    </recommendedName>
</protein>
<dbReference type="PANTHER" id="PTHR22426">
    <property type="entry name" value="ARGININE_SERINE-RICH COILED-COIL PROTEIN 2"/>
    <property type="match status" value="1"/>
</dbReference>
<organism evidence="3 4">
    <name type="scientific">Ficedula albicollis</name>
    <name type="common">Collared flycatcher</name>
    <name type="synonym">Muscicapa albicollis</name>
    <dbReference type="NCBI Taxonomy" id="59894"/>
    <lineage>
        <taxon>Eukaryota</taxon>
        <taxon>Metazoa</taxon>
        <taxon>Chordata</taxon>
        <taxon>Craniata</taxon>
        <taxon>Vertebrata</taxon>
        <taxon>Euteleostomi</taxon>
        <taxon>Archelosauria</taxon>
        <taxon>Archosauria</taxon>
        <taxon>Dinosauria</taxon>
        <taxon>Saurischia</taxon>
        <taxon>Theropoda</taxon>
        <taxon>Coelurosauria</taxon>
        <taxon>Aves</taxon>
        <taxon>Neognathae</taxon>
        <taxon>Neoaves</taxon>
        <taxon>Telluraves</taxon>
        <taxon>Australaves</taxon>
        <taxon>Passeriformes</taxon>
        <taxon>Muscicapidae</taxon>
        <taxon>Ficedula</taxon>
    </lineage>
</organism>
<feature type="compositionally biased region" description="Basic residues" evidence="1">
    <location>
        <begin position="292"/>
        <end position="303"/>
    </location>
</feature>
<feature type="compositionally biased region" description="Basic and acidic residues" evidence="1">
    <location>
        <begin position="136"/>
        <end position="145"/>
    </location>
</feature>
<feature type="region of interest" description="Disordered" evidence="1">
    <location>
        <begin position="123"/>
        <end position="190"/>
    </location>
</feature>
<dbReference type="Ensembl" id="ENSFALT00000014713.2">
    <property type="protein sequence ID" value="ENSFALP00000014649.2"/>
    <property type="gene ID" value="ENSFALG00000014036.2"/>
</dbReference>
<feature type="compositionally biased region" description="Basic and acidic residues" evidence="1">
    <location>
        <begin position="278"/>
        <end position="291"/>
    </location>
</feature>
<feature type="compositionally biased region" description="Basic residues" evidence="1">
    <location>
        <begin position="221"/>
        <end position="231"/>
    </location>
</feature>
<reference evidence="3" key="2">
    <citation type="submission" date="2025-08" db="UniProtKB">
        <authorList>
            <consortium name="Ensembl"/>
        </authorList>
    </citation>
    <scope>IDENTIFICATION</scope>
</reference>
<feature type="region of interest" description="Disordered" evidence="1">
    <location>
        <begin position="449"/>
        <end position="476"/>
    </location>
</feature>
<feature type="compositionally biased region" description="Basic residues" evidence="1">
    <location>
        <begin position="40"/>
        <end position="49"/>
    </location>
</feature>
<name>U3KHZ5_FICAL</name>
<evidence type="ECO:0000259" key="2">
    <source>
        <dbReference type="Pfam" id="PF15477"/>
    </source>
</evidence>